<feature type="compositionally biased region" description="Low complexity" evidence="1">
    <location>
        <begin position="181"/>
        <end position="192"/>
    </location>
</feature>
<protein>
    <submittedName>
        <fullName evidence="2">Root cap protein 1-like</fullName>
    </submittedName>
</protein>
<evidence type="ECO:0000313" key="2">
    <source>
        <dbReference type="EMBL" id="BAD68354.1"/>
    </source>
</evidence>
<feature type="region of interest" description="Disordered" evidence="1">
    <location>
        <begin position="310"/>
        <end position="335"/>
    </location>
</feature>
<name>Q5VQC1_ORYSJ</name>
<proteinExistence type="predicted"/>
<evidence type="ECO:0000256" key="1">
    <source>
        <dbReference type="SAM" id="MobiDB-lite"/>
    </source>
</evidence>
<dbReference type="EMBL" id="AP003456">
    <property type="protein sequence ID" value="BAD68354.1"/>
    <property type="molecule type" value="Genomic_DNA"/>
</dbReference>
<feature type="compositionally biased region" description="Low complexity" evidence="1">
    <location>
        <begin position="158"/>
        <end position="168"/>
    </location>
</feature>
<accession>Q5VQC1</accession>
<gene>
    <name evidence="2" type="primary">P0542E10.21</name>
</gene>
<evidence type="ECO:0000313" key="3">
    <source>
        <dbReference type="Proteomes" id="UP000000763"/>
    </source>
</evidence>
<reference evidence="3" key="1">
    <citation type="journal article" date="2005" name="Nature">
        <title>The map-based sequence of the rice genome.</title>
        <authorList>
            <consortium name="International rice genome sequencing project (IRGSP)"/>
            <person name="Matsumoto T."/>
            <person name="Wu J."/>
            <person name="Kanamori H."/>
            <person name="Katayose Y."/>
            <person name="Fujisawa M."/>
            <person name="Namiki N."/>
            <person name="Mizuno H."/>
            <person name="Yamamoto K."/>
            <person name="Antonio B.A."/>
            <person name="Baba T."/>
            <person name="Sakata K."/>
            <person name="Nagamura Y."/>
            <person name="Aoki H."/>
            <person name="Arikawa K."/>
            <person name="Arita K."/>
            <person name="Bito T."/>
            <person name="Chiden Y."/>
            <person name="Fujitsuka N."/>
            <person name="Fukunaka R."/>
            <person name="Hamada M."/>
            <person name="Harada C."/>
            <person name="Hayashi A."/>
            <person name="Hijishita S."/>
            <person name="Honda M."/>
            <person name="Hosokawa S."/>
            <person name="Ichikawa Y."/>
            <person name="Idonuma A."/>
            <person name="Iijima M."/>
            <person name="Ikeda M."/>
            <person name="Ikeno M."/>
            <person name="Ito K."/>
            <person name="Ito S."/>
            <person name="Ito T."/>
            <person name="Ito Y."/>
            <person name="Ito Y."/>
            <person name="Iwabuchi A."/>
            <person name="Kamiya K."/>
            <person name="Karasawa W."/>
            <person name="Kurita K."/>
            <person name="Katagiri S."/>
            <person name="Kikuta A."/>
            <person name="Kobayashi H."/>
            <person name="Kobayashi N."/>
            <person name="Machita K."/>
            <person name="Maehara T."/>
            <person name="Masukawa M."/>
            <person name="Mizubayashi T."/>
            <person name="Mukai Y."/>
            <person name="Nagasaki H."/>
            <person name="Nagata Y."/>
            <person name="Naito S."/>
            <person name="Nakashima M."/>
            <person name="Nakama Y."/>
            <person name="Nakamichi Y."/>
            <person name="Nakamura M."/>
            <person name="Meguro A."/>
            <person name="Negishi M."/>
            <person name="Ohta I."/>
            <person name="Ohta T."/>
            <person name="Okamoto M."/>
            <person name="Ono N."/>
            <person name="Saji S."/>
            <person name="Sakaguchi M."/>
            <person name="Sakai K."/>
            <person name="Shibata M."/>
            <person name="Shimokawa T."/>
            <person name="Song J."/>
            <person name="Takazaki Y."/>
            <person name="Terasawa K."/>
            <person name="Tsugane M."/>
            <person name="Tsuji K."/>
            <person name="Ueda S."/>
            <person name="Waki K."/>
            <person name="Yamagata H."/>
            <person name="Yamamoto M."/>
            <person name="Yamamoto S."/>
            <person name="Yamane H."/>
            <person name="Yoshiki S."/>
            <person name="Yoshihara R."/>
            <person name="Yukawa K."/>
            <person name="Zhong H."/>
            <person name="Yano M."/>
            <person name="Yuan Q."/>
            <person name="Ouyang S."/>
            <person name="Liu J."/>
            <person name="Jones K.M."/>
            <person name="Gansberger K."/>
            <person name="Moffat K."/>
            <person name="Hill J."/>
            <person name="Bera J."/>
            <person name="Fadrosh D."/>
            <person name="Jin S."/>
            <person name="Johri S."/>
            <person name="Kim M."/>
            <person name="Overton L."/>
            <person name="Reardon M."/>
            <person name="Tsitrin T."/>
            <person name="Vuong H."/>
            <person name="Weaver B."/>
            <person name="Ciecko A."/>
            <person name="Tallon L."/>
            <person name="Jackson J."/>
            <person name="Pai G."/>
            <person name="Aken S.V."/>
            <person name="Utterback T."/>
            <person name="Reidmuller S."/>
            <person name="Feldblyum T."/>
            <person name="Hsiao J."/>
            <person name="Zismann V."/>
            <person name="Iobst S."/>
            <person name="de Vazeille A.R."/>
            <person name="Buell C.R."/>
            <person name="Ying K."/>
            <person name="Li Y."/>
            <person name="Lu T."/>
            <person name="Huang Y."/>
            <person name="Zhao Q."/>
            <person name="Feng Q."/>
            <person name="Zhang L."/>
            <person name="Zhu J."/>
            <person name="Weng Q."/>
            <person name="Mu J."/>
            <person name="Lu Y."/>
            <person name="Fan D."/>
            <person name="Liu Y."/>
            <person name="Guan J."/>
            <person name="Zhang Y."/>
            <person name="Yu S."/>
            <person name="Liu X."/>
            <person name="Zhang Y."/>
            <person name="Hong G."/>
            <person name="Han B."/>
            <person name="Choisne N."/>
            <person name="Demange N."/>
            <person name="Orjeda G."/>
            <person name="Samain S."/>
            <person name="Cattolico L."/>
            <person name="Pelletier E."/>
            <person name="Couloux A."/>
            <person name="Segurens B."/>
            <person name="Wincker P."/>
            <person name="D'Hont A."/>
            <person name="Scarpelli C."/>
            <person name="Weissenbach J."/>
            <person name="Salanoubat M."/>
            <person name="Quetier F."/>
            <person name="Yu Y."/>
            <person name="Kim H.R."/>
            <person name="Rambo T."/>
            <person name="Currie J."/>
            <person name="Collura K."/>
            <person name="Luo M."/>
            <person name="Yang T."/>
            <person name="Ammiraju J.S.S."/>
            <person name="Engler F."/>
            <person name="Soderlund C."/>
            <person name="Wing R.A."/>
            <person name="Palmer L.E."/>
            <person name="de la Bastide M."/>
            <person name="Spiegel L."/>
            <person name="Nascimento L."/>
            <person name="Zutavern T."/>
            <person name="O'Shaughnessy A."/>
            <person name="Dike S."/>
            <person name="Dedhia N."/>
            <person name="Preston R."/>
            <person name="Balija V."/>
            <person name="McCombie W.R."/>
            <person name="Chow T."/>
            <person name="Chen H."/>
            <person name="Chung M."/>
            <person name="Chen C."/>
            <person name="Shaw J."/>
            <person name="Wu H."/>
            <person name="Hsiao K."/>
            <person name="Chao Y."/>
            <person name="Chu M."/>
            <person name="Cheng C."/>
            <person name="Hour A."/>
            <person name="Lee P."/>
            <person name="Lin S."/>
            <person name="Lin Y."/>
            <person name="Liou J."/>
            <person name="Liu S."/>
            <person name="Hsing Y."/>
            <person name="Raghuvanshi S."/>
            <person name="Mohanty A."/>
            <person name="Bharti A.K."/>
            <person name="Gaur A."/>
            <person name="Gupta V."/>
            <person name="Kumar D."/>
            <person name="Ravi V."/>
            <person name="Vij S."/>
            <person name="Kapur A."/>
            <person name="Khurana P."/>
            <person name="Khurana P."/>
            <person name="Khurana J.P."/>
            <person name="Tyagi A.K."/>
            <person name="Gaikwad K."/>
            <person name="Singh A."/>
            <person name="Dalal V."/>
            <person name="Srivastava S."/>
            <person name="Dixit A."/>
            <person name="Pal A.K."/>
            <person name="Ghazi I.A."/>
            <person name="Yadav M."/>
            <person name="Pandit A."/>
            <person name="Bhargava A."/>
            <person name="Sureshbabu K."/>
            <person name="Batra K."/>
            <person name="Sharma T.R."/>
            <person name="Mohapatra T."/>
            <person name="Singh N.K."/>
            <person name="Messing J."/>
            <person name="Nelson A.B."/>
            <person name="Fuks G."/>
            <person name="Kavchok S."/>
            <person name="Keizer G."/>
            <person name="Linton E."/>
            <person name="Llaca V."/>
            <person name="Song R."/>
            <person name="Tanyolac B."/>
            <person name="Young S."/>
            <person name="Ho-Il K."/>
            <person name="Hahn J.H."/>
            <person name="Sangsakoo G."/>
            <person name="Vanavichit A."/>
            <person name="de Mattos Luiz.A.T."/>
            <person name="Zimmer P.D."/>
            <person name="Malone G."/>
            <person name="Dellagostin O."/>
            <person name="de Oliveira A.C."/>
            <person name="Bevan M."/>
            <person name="Bancroft I."/>
            <person name="Minx P."/>
            <person name="Cordum H."/>
            <person name="Wilson R."/>
            <person name="Cheng Z."/>
            <person name="Jin W."/>
            <person name="Jiang J."/>
            <person name="Leong S.A."/>
            <person name="Iwama H."/>
            <person name="Gojobori T."/>
            <person name="Itoh T."/>
            <person name="Niimura Y."/>
            <person name="Fujii Y."/>
            <person name="Habara T."/>
            <person name="Sakai H."/>
            <person name="Sato Y."/>
            <person name="Wilson G."/>
            <person name="Kumar K."/>
            <person name="McCouch S."/>
            <person name="Juretic N."/>
            <person name="Hoen D."/>
            <person name="Wright S."/>
            <person name="Bruskiewich R."/>
            <person name="Bureau T."/>
            <person name="Miyao A."/>
            <person name="Hirochika H."/>
            <person name="Nishikawa T."/>
            <person name="Kadowaki K."/>
            <person name="Sugiura M."/>
            <person name="Burr B."/>
            <person name="Sasaki T."/>
        </authorList>
    </citation>
    <scope>NUCLEOTIDE SEQUENCE [LARGE SCALE GENOMIC DNA]</scope>
    <source>
        <strain evidence="3">cv. Nipponbare</strain>
    </source>
</reference>
<feature type="region of interest" description="Disordered" evidence="1">
    <location>
        <begin position="158"/>
        <end position="196"/>
    </location>
</feature>
<organism evidence="2 3">
    <name type="scientific">Oryza sativa subsp. japonica</name>
    <name type="common">Rice</name>
    <dbReference type="NCBI Taxonomy" id="39947"/>
    <lineage>
        <taxon>Eukaryota</taxon>
        <taxon>Viridiplantae</taxon>
        <taxon>Streptophyta</taxon>
        <taxon>Embryophyta</taxon>
        <taxon>Tracheophyta</taxon>
        <taxon>Spermatophyta</taxon>
        <taxon>Magnoliopsida</taxon>
        <taxon>Liliopsida</taxon>
        <taxon>Poales</taxon>
        <taxon>Poaceae</taxon>
        <taxon>BOP clade</taxon>
        <taxon>Oryzoideae</taxon>
        <taxon>Oryzeae</taxon>
        <taxon>Oryzinae</taxon>
        <taxon>Oryza</taxon>
        <taxon>Oryza sativa</taxon>
    </lineage>
</organism>
<feature type="compositionally biased region" description="Low complexity" evidence="1">
    <location>
        <begin position="310"/>
        <end position="330"/>
    </location>
</feature>
<dbReference type="Proteomes" id="UP000000763">
    <property type="component" value="Chromosome 6"/>
</dbReference>
<reference evidence="3" key="2">
    <citation type="journal article" date="2008" name="Nucleic Acids Res.">
        <title>The rice annotation project database (RAP-DB): 2008 update.</title>
        <authorList>
            <consortium name="The rice annotation project (RAP)"/>
        </authorList>
    </citation>
    <scope>GENOME REANNOTATION</scope>
    <source>
        <strain evidence="3">cv. Nipponbare</strain>
    </source>
</reference>
<dbReference type="AlphaFoldDB" id="Q5VQC1"/>
<sequence>MDHCAFGSARHGPTAGGPCLGLRRGTWAGTAQPETPLGPCWPDSHWAVPSPCLGRAMSGGLLTIYTQLSLRREWREREVRQIGREAESGASPSRGGGGAALPECATTHRWPTILASSAPRYLAPAVSHLAPPFLSRSVLAPTISRRCPAASRLFTAATTTDEATTTPQPHHRRRPYRHDATPTTRPQATATPHQRHLKPHWFPHRHRCRADADASSSLAATVLPGGPFYTAGQAVSKQDSETSNRTRALAPCALALPSSPPLQPCAAVVSDVAVAREDHRRARQVVAVLVRPFAVAGDHRSSVAVVNPKVPAASSSSPSPSVGLPPSFWSPRRRSPASVRRSSRLLRRAAAAVGDVIADVIRVVRRAPVVDRSISAVRFGLDQSRPSVRVNRRPCARSTETLAR</sequence>